<keyword evidence="4" id="KW-1185">Reference proteome</keyword>
<dbReference type="AlphaFoldDB" id="A0AAE0HTG2"/>
<evidence type="ECO:0000256" key="1">
    <source>
        <dbReference type="SAM" id="Phobius"/>
    </source>
</evidence>
<dbReference type="EMBL" id="JAUEDM010000008">
    <property type="protein sequence ID" value="KAK3312600.1"/>
    <property type="molecule type" value="Genomic_DNA"/>
</dbReference>
<keyword evidence="2" id="KW-0732">Signal</keyword>
<proteinExistence type="predicted"/>
<protein>
    <submittedName>
        <fullName evidence="3">Uncharacterized protein</fullName>
    </submittedName>
</protein>
<sequence length="464" mass="51747">MRSISSPWTWITLGVAALVVHPALAVLPDNLKNKELKDCVEGRKWDKEPDMSFFWSDSGAEQFADEYIDANKGSSNWTQNLYMELFPNAKHTDMACITTGSSCTFVEKCEDFNAIKKGGLYYLFVSMINFHAYMAELKSRFNEDTFLAAMDIDQIHTDLKFSGDSKSTQTRVAIINAFAGAASMGSGLTAAFPPIAAGLAVLAGIFVILGAIPYEEKKDMITDNSVAEMEKLIELISEVTLQAIDKLVGAVFGLEGQADDIIPDNMRPGKDVKNPAAQVWGFGGWLKDQPNINMDQWAKQTEVHLEQAIWWQMARIFKGIFVVIRNDLNTKDKCSGAEKGWDEKETTCYSMMNWNGNKPGTSGYYFGGANELKNIFADRNMDQVKVMKNAADCWKASNGDIGTTANEKTKPHTELFKHDDYPPCFFATTVIKGGFRSRRAGMEYTHVNLDKGWPKQEKGGYFPM</sequence>
<dbReference type="Proteomes" id="UP001283341">
    <property type="component" value="Unassembled WGS sequence"/>
</dbReference>
<feature type="signal peptide" evidence="2">
    <location>
        <begin position="1"/>
        <end position="25"/>
    </location>
</feature>
<reference evidence="3" key="1">
    <citation type="journal article" date="2023" name="Mol. Phylogenet. Evol.">
        <title>Genome-scale phylogeny and comparative genomics of the fungal order Sordariales.</title>
        <authorList>
            <person name="Hensen N."/>
            <person name="Bonometti L."/>
            <person name="Westerberg I."/>
            <person name="Brannstrom I.O."/>
            <person name="Guillou S."/>
            <person name="Cros-Aarteil S."/>
            <person name="Calhoun S."/>
            <person name="Haridas S."/>
            <person name="Kuo A."/>
            <person name="Mondo S."/>
            <person name="Pangilinan J."/>
            <person name="Riley R."/>
            <person name="LaButti K."/>
            <person name="Andreopoulos B."/>
            <person name="Lipzen A."/>
            <person name="Chen C."/>
            <person name="Yan M."/>
            <person name="Daum C."/>
            <person name="Ng V."/>
            <person name="Clum A."/>
            <person name="Steindorff A."/>
            <person name="Ohm R.A."/>
            <person name="Martin F."/>
            <person name="Silar P."/>
            <person name="Natvig D.O."/>
            <person name="Lalanne C."/>
            <person name="Gautier V."/>
            <person name="Ament-Velasquez S.L."/>
            <person name="Kruys A."/>
            <person name="Hutchinson M.I."/>
            <person name="Powell A.J."/>
            <person name="Barry K."/>
            <person name="Miller A.N."/>
            <person name="Grigoriev I.V."/>
            <person name="Debuchy R."/>
            <person name="Gladieux P."/>
            <person name="Hiltunen Thoren M."/>
            <person name="Johannesson H."/>
        </authorList>
    </citation>
    <scope>NUCLEOTIDE SEQUENCE</scope>
    <source>
        <strain evidence="3">CBS 118394</strain>
    </source>
</reference>
<evidence type="ECO:0000313" key="3">
    <source>
        <dbReference type="EMBL" id="KAK3312600.1"/>
    </source>
</evidence>
<keyword evidence="1" id="KW-0812">Transmembrane</keyword>
<keyword evidence="1" id="KW-0472">Membrane</keyword>
<evidence type="ECO:0000313" key="4">
    <source>
        <dbReference type="Proteomes" id="UP001283341"/>
    </source>
</evidence>
<accession>A0AAE0HTG2</accession>
<feature type="chain" id="PRO_5042154516" evidence="2">
    <location>
        <begin position="26"/>
        <end position="464"/>
    </location>
</feature>
<reference evidence="3" key="2">
    <citation type="submission" date="2023-06" db="EMBL/GenBank/DDBJ databases">
        <authorList>
            <consortium name="Lawrence Berkeley National Laboratory"/>
            <person name="Haridas S."/>
            <person name="Hensen N."/>
            <person name="Bonometti L."/>
            <person name="Westerberg I."/>
            <person name="Brannstrom I.O."/>
            <person name="Guillou S."/>
            <person name="Cros-Aarteil S."/>
            <person name="Calhoun S."/>
            <person name="Kuo A."/>
            <person name="Mondo S."/>
            <person name="Pangilinan J."/>
            <person name="Riley R."/>
            <person name="Labutti K."/>
            <person name="Andreopoulos B."/>
            <person name="Lipzen A."/>
            <person name="Chen C."/>
            <person name="Yanf M."/>
            <person name="Daum C."/>
            <person name="Ng V."/>
            <person name="Clum A."/>
            <person name="Steindorff A."/>
            <person name="Ohm R."/>
            <person name="Martin F."/>
            <person name="Silar P."/>
            <person name="Natvig D."/>
            <person name="Lalanne C."/>
            <person name="Gautier V."/>
            <person name="Ament-Velasquez S.L."/>
            <person name="Kruys A."/>
            <person name="Hutchinson M.I."/>
            <person name="Powell A.J."/>
            <person name="Barry K."/>
            <person name="Miller A.N."/>
            <person name="Grigoriev I.V."/>
            <person name="Debuchy R."/>
            <person name="Gladieux P."/>
            <person name="Thoren M.H."/>
            <person name="Johannesson H."/>
        </authorList>
    </citation>
    <scope>NUCLEOTIDE SEQUENCE</scope>
    <source>
        <strain evidence="3">CBS 118394</strain>
    </source>
</reference>
<organism evidence="3 4">
    <name type="scientific">Apodospora peruviana</name>
    <dbReference type="NCBI Taxonomy" id="516989"/>
    <lineage>
        <taxon>Eukaryota</taxon>
        <taxon>Fungi</taxon>
        <taxon>Dikarya</taxon>
        <taxon>Ascomycota</taxon>
        <taxon>Pezizomycotina</taxon>
        <taxon>Sordariomycetes</taxon>
        <taxon>Sordariomycetidae</taxon>
        <taxon>Sordariales</taxon>
        <taxon>Lasiosphaeriaceae</taxon>
        <taxon>Apodospora</taxon>
    </lineage>
</organism>
<keyword evidence="1" id="KW-1133">Transmembrane helix</keyword>
<comment type="caution">
    <text evidence="3">The sequence shown here is derived from an EMBL/GenBank/DDBJ whole genome shotgun (WGS) entry which is preliminary data.</text>
</comment>
<gene>
    <name evidence="3" type="ORF">B0H66DRAFT_607663</name>
</gene>
<name>A0AAE0HTG2_9PEZI</name>
<feature type="transmembrane region" description="Helical" evidence="1">
    <location>
        <begin position="191"/>
        <end position="212"/>
    </location>
</feature>
<evidence type="ECO:0000256" key="2">
    <source>
        <dbReference type="SAM" id="SignalP"/>
    </source>
</evidence>